<keyword evidence="1" id="KW-0378">Hydrolase</keyword>
<dbReference type="Pfam" id="PF14508">
    <property type="entry name" value="GH97_N"/>
    <property type="match status" value="1"/>
</dbReference>
<organism evidence="6 7">
    <name type="scientific">Asticcacaulis biprosthecium C19</name>
    <dbReference type="NCBI Taxonomy" id="715226"/>
    <lineage>
        <taxon>Bacteria</taxon>
        <taxon>Pseudomonadati</taxon>
        <taxon>Pseudomonadota</taxon>
        <taxon>Alphaproteobacteria</taxon>
        <taxon>Caulobacterales</taxon>
        <taxon>Caulobacteraceae</taxon>
        <taxon>Asticcacaulis</taxon>
    </lineage>
</organism>
<dbReference type="InterPro" id="IPR013785">
    <property type="entry name" value="Aldolase_TIM"/>
</dbReference>
<dbReference type="RefSeq" id="WP_006275209.1">
    <property type="nucleotide sequence ID" value="NZ_GL883080.1"/>
</dbReference>
<dbReference type="Gene3D" id="2.60.40.1180">
    <property type="entry name" value="Golgi alpha-mannosidase II"/>
    <property type="match status" value="1"/>
</dbReference>
<dbReference type="Proteomes" id="UP000006512">
    <property type="component" value="Unassembled WGS sequence"/>
</dbReference>
<dbReference type="Gene3D" id="3.20.20.70">
    <property type="entry name" value="Aldolase class I"/>
    <property type="match status" value="1"/>
</dbReference>
<evidence type="ECO:0000259" key="4">
    <source>
        <dbReference type="Pfam" id="PF14508"/>
    </source>
</evidence>
<feature type="domain" description="Glycosyl-hydrolase 97 C-terminal oligomerisation" evidence="5">
    <location>
        <begin position="530"/>
        <end position="621"/>
    </location>
</feature>
<dbReference type="HOGENOM" id="CLU_011166_0_0_5"/>
<dbReference type="OrthoDB" id="57532at2"/>
<accession>F4QTD9</accession>
<dbReference type="InterPro" id="IPR052720">
    <property type="entry name" value="Glycosyl_hydrolase_97"/>
</dbReference>
<dbReference type="GO" id="GO:0030246">
    <property type="term" value="F:carbohydrate binding"/>
    <property type="evidence" value="ECO:0007669"/>
    <property type="project" value="InterPro"/>
</dbReference>
<dbReference type="Pfam" id="PF10566">
    <property type="entry name" value="Glyco_hydro_97"/>
    <property type="match status" value="1"/>
</dbReference>
<dbReference type="InterPro" id="IPR014718">
    <property type="entry name" value="GH-type_carb-bd"/>
</dbReference>
<dbReference type="PANTHER" id="PTHR35803:SF2">
    <property type="entry name" value="RETAINING ALPHA-GALACTOSIDASE"/>
    <property type="match status" value="1"/>
</dbReference>
<dbReference type="SUPFAM" id="SSF51445">
    <property type="entry name" value="(Trans)glycosidases"/>
    <property type="match status" value="1"/>
</dbReference>
<dbReference type="Pfam" id="PF14509">
    <property type="entry name" value="GH97_C"/>
    <property type="match status" value="1"/>
</dbReference>
<protein>
    <submittedName>
        <fullName evidence="6">Alpha-glucosidase SusB</fullName>
    </submittedName>
</protein>
<dbReference type="PANTHER" id="PTHR35803">
    <property type="entry name" value="GLUCAN 1,4-ALPHA-GLUCOSIDASE SUSB-RELATED"/>
    <property type="match status" value="1"/>
</dbReference>
<evidence type="ECO:0000259" key="5">
    <source>
        <dbReference type="Pfam" id="PF14509"/>
    </source>
</evidence>
<dbReference type="InterPro" id="IPR017853">
    <property type="entry name" value="GH"/>
</dbReference>
<dbReference type="InterPro" id="IPR013780">
    <property type="entry name" value="Glyco_hydro_b"/>
</dbReference>
<proteinExistence type="predicted"/>
<feature type="domain" description="Glycosyl-hydrolase 97 catalytic" evidence="3">
    <location>
        <begin position="286"/>
        <end position="432"/>
    </location>
</feature>
<name>F4QTD9_9CAUL</name>
<dbReference type="EMBL" id="GL883080">
    <property type="protein sequence ID" value="EGF90009.1"/>
    <property type="molecule type" value="Genomic_DNA"/>
</dbReference>
<dbReference type="eggNOG" id="COG4948">
    <property type="taxonomic scope" value="Bacteria"/>
</dbReference>
<dbReference type="AlphaFoldDB" id="F4QTD9"/>
<sequence>MFAFLAVAAATQIVLSSPDGKVELRMAADGSAFTAARNSEEVASGHPGLQLAGAPEFSDLVLIKQTTFSENRTYQLTATKADHAQDSYNGQRLTFRESGGLKRELSMEVRAYNDGVAWRYLLPQGAAVSLAGETTQFRPAGDPSCLVSEFSASHENYWNSLQVSQLDPAKLYDYPVLCPSPSGKTHYAIVQAGLSGYTGSALKPAGGALTVQLFPRQNDKQVAVKSNDGLQSGWRVIMMGDRAGDLIESHLIGNLSAQATGDFSWVKPGMVAWDWWSGPTVGDKPTMARYRRFIDFAAESGFPYFLIDAGWALNTGPCCAADPRTDITKGEAGIDMPALAAYAESKGVGLLLWAHWKHVEPRMDQVLDTYKAWGIKGIKVDFMERDDQDMVAFYERLAAETARRQLLLDMHGAFPPVGLSRTYPNYITQEGVLGAEYNKFPWGKVTPSHNVQLAYTRMLLGPMDYTPGGFRNAYPEAYAQTEVFPSTRFTRGQALAQFVVYDSPLQMVSDDPAAYENAAGFDFVKQVPTAWDETRFVAGTPDTYVVIARRKGRTWYVGALNNETARIIDIPLGFLAHGTHKAVIWQDGETANHADRTEKQLSRGDSVRVEMERGGGAVLVIGN</sequence>
<evidence type="ECO:0000256" key="2">
    <source>
        <dbReference type="ARBA" id="ARBA00023295"/>
    </source>
</evidence>
<dbReference type="InterPro" id="IPR029483">
    <property type="entry name" value="GH97_C"/>
</dbReference>
<gene>
    <name evidence="6" type="ORF">ABI_44360</name>
</gene>
<evidence type="ECO:0000313" key="7">
    <source>
        <dbReference type="Proteomes" id="UP000006512"/>
    </source>
</evidence>
<feature type="domain" description="Glycosyl-hydrolase 97 N-terminal" evidence="4">
    <location>
        <begin position="15"/>
        <end position="256"/>
    </location>
</feature>
<evidence type="ECO:0000256" key="1">
    <source>
        <dbReference type="ARBA" id="ARBA00022801"/>
    </source>
</evidence>
<dbReference type="InterPro" id="IPR019563">
    <property type="entry name" value="GH97_catalytic"/>
</dbReference>
<dbReference type="GO" id="GO:0016798">
    <property type="term" value="F:hydrolase activity, acting on glycosyl bonds"/>
    <property type="evidence" value="ECO:0007669"/>
    <property type="project" value="UniProtKB-KW"/>
</dbReference>
<reference evidence="7" key="1">
    <citation type="submission" date="2011-03" db="EMBL/GenBank/DDBJ databases">
        <title>Draft genome sequence of Brevundimonas diminuta.</title>
        <authorList>
            <person name="Brown P.J.B."/>
            <person name="Buechlein A."/>
            <person name="Hemmerich C."/>
            <person name="Brun Y.V."/>
        </authorList>
    </citation>
    <scope>NUCLEOTIDE SEQUENCE [LARGE SCALE GENOMIC DNA]</scope>
    <source>
        <strain evidence="7">C19</strain>
    </source>
</reference>
<evidence type="ECO:0000259" key="3">
    <source>
        <dbReference type="Pfam" id="PF10566"/>
    </source>
</evidence>
<keyword evidence="7" id="KW-1185">Reference proteome</keyword>
<dbReference type="STRING" id="715226.ABI_44360"/>
<evidence type="ECO:0000313" key="6">
    <source>
        <dbReference type="EMBL" id="EGF90009.1"/>
    </source>
</evidence>
<dbReference type="InterPro" id="IPR029486">
    <property type="entry name" value="GH97_N"/>
</dbReference>
<dbReference type="Gene3D" id="2.70.98.10">
    <property type="match status" value="1"/>
</dbReference>
<keyword evidence="2" id="KW-0326">Glycosidase</keyword>